<feature type="domain" description="IDEAL" evidence="2">
    <location>
        <begin position="139"/>
        <end position="175"/>
    </location>
</feature>
<dbReference type="InterPro" id="IPR014963">
    <property type="entry name" value="UPF0302_N"/>
</dbReference>
<protein>
    <recommendedName>
        <fullName evidence="1">UPF0302 protein D8M06_02290</fullName>
    </recommendedName>
</protein>
<dbReference type="Gene3D" id="3.40.1530.30">
    <property type="entry name" value="Uncharacterised family UPF0302, N-terminal domain"/>
    <property type="match status" value="1"/>
</dbReference>
<dbReference type="PIRSF" id="PIRSF007165">
    <property type="entry name" value="UCP007165"/>
    <property type="match status" value="1"/>
</dbReference>
<dbReference type="RefSeq" id="WP_121202731.1">
    <property type="nucleotide sequence ID" value="NZ_RBZP01000001.1"/>
</dbReference>
<comment type="similarity">
    <text evidence="1">Belongs to the UPF0302 family.</text>
</comment>
<dbReference type="InterPro" id="IPR011188">
    <property type="entry name" value="UPF0302"/>
</dbReference>
<sequence length="191" mass="22955">MDTPVSAQDKKSFIQWFLKNYQLKKRESVWILNYILNHNQLLRKVHFVRDVKFCPRGIVITSQCSSEVPFRFYKNHLVTTDAEKSFHDIRLNQDEDLYIQLNFSKSHQNSNYVSVLEENPFVPEDYFVTKKDKVLAKKLLEKTVFEYKKKTLQIEIDRALDELDQDKFLKLSKELNQLEYAYRNQPKLQKQ</sequence>
<dbReference type="Pfam" id="PF08858">
    <property type="entry name" value="IDEAL"/>
    <property type="match status" value="1"/>
</dbReference>
<dbReference type="InterPro" id="IPR027393">
    <property type="entry name" value="Virus_scaffolding_prot_C"/>
</dbReference>
<proteinExistence type="inferred from homology"/>
<dbReference type="Proteomes" id="UP000269301">
    <property type="component" value="Unassembled WGS sequence"/>
</dbReference>
<reference evidence="3 4" key="1">
    <citation type="journal article" date="2016" name="Int. J. Syst. Evol. Microbiol.">
        <title>Oceanobacillus halophilus sp. nov., a novel moderately halophilic bacterium from a hypersaline lake.</title>
        <authorList>
            <person name="Amoozegar M.A."/>
            <person name="Bagheri M."/>
            <person name="Makhdoumi A."/>
            <person name="Nikou M.M."/>
            <person name="Fazeli S.A.S."/>
            <person name="Schumann P."/>
            <person name="Sproer C."/>
            <person name="Sanchez-Porro C."/>
            <person name="Ventosa A."/>
        </authorList>
    </citation>
    <scope>NUCLEOTIDE SEQUENCE [LARGE SCALE GENOMIC DNA]</scope>
    <source>
        <strain evidence="3 4">DSM 23996</strain>
    </source>
</reference>
<evidence type="ECO:0000259" key="2">
    <source>
        <dbReference type="SMART" id="SM00914"/>
    </source>
</evidence>
<dbReference type="InterPro" id="IPR014957">
    <property type="entry name" value="IDEAL_dom"/>
</dbReference>
<accession>A0A495ACX0</accession>
<dbReference type="InterPro" id="IPR038091">
    <property type="entry name" value="UPF0302_N_sf"/>
</dbReference>
<comment type="caution">
    <text evidence="3">The sequence shown here is derived from an EMBL/GenBank/DDBJ whole genome shotgun (WGS) entry which is preliminary data.</text>
</comment>
<dbReference type="OrthoDB" id="2155814at2"/>
<dbReference type="Gene3D" id="4.10.810.10">
    <property type="entry name" value="Virus Scaffolding Protein, Chain A"/>
    <property type="match status" value="1"/>
</dbReference>
<dbReference type="AlphaFoldDB" id="A0A495ACX0"/>
<dbReference type="NCBIfam" id="NF002965">
    <property type="entry name" value="PRK03636.1"/>
    <property type="match status" value="1"/>
</dbReference>
<dbReference type="Pfam" id="PF08864">
    <property type="entry name" value="UPF0302"/>
    <property type="match status" value="1"/>
</dbReference>
<dbReference type="HAMAP" id="MF_00760">
    <property type="entry name" value="UPF0302"/>
    <property type="match status" value="1"/>
</dbReference>
<evidence type="ECO:0000313" key="3">
    <source>
        <dbReference type="EMBL" id="RKQ37653.1"/>
    </source>
</evidence>
<evidence type="ECO:0000256" key="1">
    <source>
        <dbReference type="HAMAP-Rule" id="MF_00760"/>
    </source>
</evidence>
<keyword evidence="4" id="KW-1185">Reference proteome</keyword>
<name>A0A495ACX0_9BACI</name>
<evidence type="ECO:0000313" key="4">
    <source>
        <dbReference type="Proteomes" id="UP000269301"/>
    </source>
</evidence>
<gene>
    <name evidence="3" type="ORF">D8M06_02290</name>
</gene>
<dbReference type="SMART" id="SM00914">
    <property type="entry name" value="IDEAL"/>
    <property type="match status" value="1"/>
</dbReference>
<dbReference type="EMBL" id="RBZP01000001">
    <property type="protein sequence ID" value="RKQ37653.1"/>
    <property type="molecule type" value="Genomic_DNA"/>
</dbReference>
<organism evidence="3 4">
    <name type="scientific">Oceanobacillus halophilus</name>
    <dbReference type="NCBI Taxonomy" id="930130"/>
    <lineage>
        <taxon>Bacteria</taxon>
        <taxon>Bacillati</taxon>
        <taxon>Bacillota</taxon>
        <taxon>Bacilli</taxon>
        <taxon>Bacillales</taxon>
        <taxon>Bacillaceae</taxon>
        <taxon>Oceanobacillus</taxon>
    </lineage>
</organism>